<dbReference type="Proteomes" id="UP000886998">
    <property type="component" value="Unassembled WGS sequence"/>
</dbReference>
<gene>
    <name evidence="20" type="primary">melk</name>
    <name evidence="20" type="ORF">TNIN_379691</name>
</gene>
<dbReference type="InterPro" id="IPR001772">
    <property type="entry name" value="KA1_dom"/>
</dbReference>
<evidence type="ECO:0000256" key="1">
    <source>
        <dbReference type="ARBA" id="ARBA00004202"/>
    </source>
</evidence>
<comment type="caution">
    <text evidence="20">The sequence shown here is derived from an EMBL/GenBank/DDBJ whole genome shotgun (WGS) entry which is preliminary data.</text>
</comment>
<dbReference type="SMART" id="SM00879">
    <property type="entry name" value="Brix"/>
    <property type="match status" value="1"/>
</dbReference>
<dbReference type="CDD" id="cd12198">
    <property type="entry name" value="MELK_C"/>
    <property type="match status" value="1"/>
</dbReference>
<comment type="catalytic activity">
    <reaction evidence="13">
        <text>L-threonyl-[protein] + ATP = O-phospho-L-threonyl-[protein] + ADP + H(+)</text>
        <dbReference type="Rhea" id="RHEA:46608"/>
        <dbReference type="Rhea" id="RHEA-COMP:11060"/>
        <dbReference type="Rhea" id="RHEA-COMP:11605"/>
        <dbReference type="ChEBI" id="CHEBI:15378"/>
        <dbReference type="ChEBI" id="CHEBI:30013"/>
        <dbReference type="ChEBI" id="CHEBI:30616"/>
        <dbReference type="ChEBI" id="CHEBI:61977"/>
        <dbReference type="ChEBI" id="CHEBI:456216"/>
        <dbReference type="EC" id="2.7.11.1"/>
    </reaction>
</comment>
<dbReference type="GO" id="GO:0006364">
    <property type="term" value="P:rRNA processing"/>
    <property type="evidence" value="ECO:0007669"/>
    <property type="project" value="InterPro"/>
</dbReference>
<dbReference type="PROSITE" id="PS50011">
    <property type="entry name" value="PROTEIN_KINASE_DOM"/>
    <property type="match status" value="1"/>
</dbReference>
<dbReference type="InterPro" id="IPR011009">
    <property type="entry name" value="Kinase-like_dom_sf"/>
</dbReference>
<sequence>MGKRKVLKSNCLKDFIHNAGPLNVSHIVMFSKSRGMTLRILKLPHGPTLTFKIQEYSLMRDIVSSQKKPVMYEKLFQQHPLLVLNNFSGEGMHLKLMASTFQNMFPSINVNKTQLNSIRRCLLFNYNSTDNTIDLRHYAIKVVPTGMSRAVKKLISKKIPNLSKYQEVTDFLQKPGNLSESEYEMDTPANIVTLPQPISTRGNIVSEKSAIRLYELGPRIKIQLIKIEEGLVDGAILYHEFKTEEEIKAMTQKIKAEKLLKEKRRAQQQKNVEKKAAAAAAAEKAAAHNKGNEIEGDDGDEHDEDIKWYRQEVGEDPDENIFHVVKKPKATINGQRPRKRIKLSESSEKLNTSTDINKRKVKFSDDARKHKNHGKFQDSEKGKFSGHSIPFSKKKNLFYPISALLVEAKMPEKQCSYAALEGQYVLHKTLGTGGFAKVKLATHELTGEKVAIKIMNKASLGDDLPRIQLEIEALKILNHPNICKLYQVIETEKNYFIVLEYCPGGELFDYIIERDRVTEKEARVFFRQIIAAVSFIHEKGYAHRDLKPENLLLDNEQNLKLIDFGLCAKPKSGMQQQLETCCGSPAYAAPELITGDNYNGNKVDIWSMGVLLYALLCGFLPFDDENITKLYKKIQKGRYFCPSWLSSESKAILNQMLQVNPNNRISIDELKTHPWVVKGTESTDWNSYKEDEEFDPECLAELAVYHRKPMRSIEISLNQNKFDYLEATYHLLLCKKRAGKSFSLLRQKEVLKETKFRANMSAIFDSSPVSKTVSLDSLTDSDLLILGSPKNTSEISMHSSKVDSPNIIASKDKADKENFILPHVPSAKKNKKSTTSVEKNKLTSRESYGLRSPKSLAFSASLDTAVNELGSASCNTLFASDKRAKSFESPSFSSATPKRQPIRQIGNSAKKVFGSIEKGLDCVRSLLTPKKRMCGANGPRQVKNLCNVSATNDKVTPEEILESLQNALLRKGIHCKQKGFTLCGKICEGRRIKLRFELEVCLLPRHQHAVGVRRKRLQGDAWHYKRVCEEILRLALLDANVATTDV</sequence>
<dbReference type="PROSITE" id="PS50032">
    <property type="entry name" value="KA1"/>
    <property type="match status" value="1"/>
</dbReference>
<protein>
    <recommendedName>
        <fullName evidence="3">non-specific serine/threonine protein kinase</fullName>
        <ecNumber evidence="3">2.7.11.1</ecNumber>
    </recommendedName>
</protein>
<dbReference type="Pfam" id="PF00069">
    <property type="entry name" value="Pkinase"/>
    <property type="match status" value="1"/>
</dbReference>
<evidence type="ECO:0000256" key="2">
    <source>
        <dbReference type="ARBA" id="ARBA00006234"/>
    </source>
</evidence>
<evidence type="ECO:0000256" key="5">
    <source>
        <dbReference type="ARBA" id="ARBA00022527"/>
    </source>
</evidence>
<dbReference type="GO" id="GO:0005886">
    <property type="term" value="C:plasma membrane"/>
    <property type="evidence" value="ECO:0007669"/>
    <property type="project" value="UniProtKB-SubCell"/>
</dbReference>
<keyword evidence="7 15" id="KW-0547">Nucleotide-binding</keyword>
<keyword evidence="12" id="KW-0131">Cell cycle</keyword>
<dbReference type="GO" id="GO:0035556">
    <property type="term" value="P:intracellular signal transduction"/>
    <property type="evidence" value="ECO:0007669"/>
    <property type="project" value="TreeGrafter"/>
</dbReference>
<evidence type="ECO:0000259" key="18">
    <source>
        <dbReference type="PROSITE" id="PS50032"/>
    </source>
</evidence>
<evidence type="ECO:0000313" key="21">
    <source>
        <dbReference type="Proteomes" id="UP000886998"/>
    </source>
</evidence>
<dbReference type="Pfam" id="PF21594">
    <property type="entry name" value="UBA_MELK"/>
    <property type="match status" value="1"/>
</dbReference>
<dbReference type="GO" id="GO:0004674">
    <property type="term" value="F:protein serine/threonine kinase activity"/>
    <property type="evidence" value="ECO:0007669"/>
    <property type="project" value="UniProtKB-KW"/>
</dbReference>
<keyword evidence="8 20" id="KW-0418">Kinase</keyword>
<evidence type="ECO:0000256" key="14">
    <source>
        <dbReference type="ARBA" id="ARBA00048679"/>
    </source>
</evidence>
<keyword evidence="4" id="KW-1003">Cell membrane</keyword>
<feature type="domain" description="Brix" evidence="19">
    <location>
        <begin position="1"/>
        <end position="233"/>
    </location>
</feature>
<feature type="region of interest" description="Disordered" evidence="16">
    <location>
        <begin position="265"/>
        <end position="302"/>
    </location>
</feature>
<dbReference type="Gene3D" id="3.30.310.80">
    <property type="entry name" value="Kinase associated domain 1, KA1"/>
    <property type="match status" value="1"/>
</dbReference>
<evidence type="ECO:0000256" key="10">
    <source>
        <dbReference type="ARBA" id="ARBA00023121"/>
    </source>
</evidence>
<evidence type="ECO:0000256" key="16">
    <source>
        <dbReference type="SAM" id="MobiDB-lite"/>
    </source>
</evidence>
<feature type="domain" description="KA1" evidence="18">
    <location>
        <begin position="987"/>
        <end position="1037"/>
    </location>
</feature>
<keyword evidence="5" id="KW-0723">Serine/threonine-protein kinase</keyword>
<reference evidence="20" key="1">
    <citation type="submission" date="2020-08" db="EMBL/GenBank/DDBJ databases">
        <title>Multicomponent nature underlies the extraordinary mechanical properties of spider dragline silk.</title>
        <authorList>
            <person name="Kono N."/>
            <person name="Nakamura H."/>
            <person name="Mori M."/>
            <person name="Yoshida Y."/>
            <person name="Ohtoshi R."/>
            <person name="Malay A.D."/>
            <person name="Moran D.A.P."/>
            <person name="Tomita M."/>
            <person name="Numata K."/>
            <person name="Arakawa K."/>
        </authorList>
    </citation>
    <scope>NUCLEOTIDE SEQUENCE</scope>
</reference>
<keyword evidence="10" id="KW-0446">Lipid-binding</keyword>
<dbReference type="SUPFAM" id="SSF56112">
    <property type="entry name" value="Protein kinase-like (PK-like)"/>
    <property type="match status" value="1"/>
</dbReference>
<name>A0A8X6XDS6_9ARAC</name>
<evidence type="ECO:0000259" key="17">
    <source>
        <dbReference type="PROSITE" id="PS50011"/>
    </source>
</evidence>
<dbReference type="PROSITE" id="PS50833">
    <property type="entry name" value="BRIX"/>
    <property type="match status" value="1"/>
</dbReference>
<comment type="similarity">
    <text evidence="2">Belongs to the protein kinase superfamily. CAMK Ser/Thr protein kinase family. SNF1 subfamily.</text>
</comment>
<dbReference type="FunFam" id="3.30.200.20:FF:000003">
    <property type="entry name" value="Non-specific serine/threonine protein kinase"/>
    <property type="match status" value="1"/>
</dbReference>
<evidence type="ECO:0000256" key="6">
    <source>
        <dbReference type="ARBA" id="ARBA00022679"/>
    </source>
</evidence>
<evidence type="ECO:0000256" key="11">
    <source>
        <dbReference type="ARBA" id="ARBA00023136"/>
    </source>
</evidence>
<evidence type="ECO:0000256" key="4">
    <source>
        <dbReference type="ARBA" id="ARBA00022475"/>
    </source>
</evidence>
<evidence type="ECO:0000256" key="13">
    <source>
        <dbReference type="ARBA" id="ARBA00047899"/>
    </source>
</evidence>
<dbReference type="InterPro" id="IPR007109">
    <property type="entry name" value="Brix"/>
</dbReference>
<keyword evidence="21" id="KW-1185">Reference proteome</keyword>
<evidence type="ECO:0000256" key="3">
    <source>
        <dbReference type="ARBA" id="ARBA00012513"/>
    </source>
</evidence>
<evidence type="ECO:0000256" key="15">
    <source>
        <dbReference type="PROSITE-ProRule" id="PRU10141"/>
    </source>
</evidence>
<keyword evidence="9 15" id="KW-0067">ATP-binding</keyword>
<comment type="catalytic activity">
    <reaction evidence="14">
        <text>L-seryl-[protein] + ATP = O-phospho-L-seryl-[protein] + ADP + H(+)</text>
        <dbReference type="Rhea" id="RHEA:17989"/>
        <dbReference type="Rhea" id="RHEA-COMP:9863"/>
        <dbReference type="Rhea" id="RHEA-COMP:11604"/>
        <dbReference type="ChEBI" id="CHEBI:15378"/>
        <dbReference type="ChEBI" id="CHEBI:29999"/>
        <dbReference type="ChEBI" id="CHEBI:30616"/>
        <dbReference type="ChEBI" id="CHEBI:83421"/>
        <dbReference type="ChEBI" id="CHEBI:456216"/>
        <dbReference type="EC" id="2.7.11.1"/>
    </reaction>
</comment>
<dbReference type="EMBL" id="BMAV01007617">
    <property type="protein sequence ID" value="GFY50639.1"/>
    <property type="molecule type" value="Genomic_DNA"/>
</dbReference>
<dbReference type="SUPFAM" id="SSF103243">
    <property type="entry name" value="KA1-like"/>
    <property type="match status" value="1"/>
</dbReference>
<dbReference type="EC" id="2.7.11.1" evidence="3"/>
<keyword evidence="6" id="KW-0808">Transferase</keyword>
<dbReference type="PANTHER" id="PTHR24346:SF30">
    <property type="entry name" value="MATERNAL EMBRYONIC LEUCINE ZIPPER KINASE"/>
    <property type="match status" value="1"/>
</dbReference>
<dbReference type="GO" id="GO:0005524">
    <property type="term" value="F:ATP binding"/>
    <property type="evidence" value="ECO:0007669"/>
    <property type="project" value="UniProtKB-UniRule"/>
</dbReference>
<dbReference type="AlphaFoldDB" id="A0A8X6XDS6"/>
<evidence type="ECO:0000259" key="19">
    <source>
        <dbReference type="PROSITE" id="PS50833"/>
    </source>
</evidence>
<dbReference type="PROSITE" id="PS00107">
    <property type="entry name" value="PROTEIN_KINASE_ATP"/>
    <property type="match status" value="1"/>
</dbReference>
<dbReference type="GO" id="GO:0019843">
    <property type="term" value="F:rRNA binding"/>
    <property type="evidence" value="ECO:0007669"/>
    <property type="project" value="InterPro"/>
</dbReference>
<dbReference type="InterPro" id="IPR048637">
    <property type="entry name" value="MELK_UBA"/>
</dbReference>
<dbReference type="Gene3D" id="1.10.510.10">
    <property type="entry name" value="Transferase(Phosphotransferase) domain 1"/>
    <property type="match status" value="1"/>
</dbReference>
<dbReference type="Pfam" id="PF02149">
    <property type="entry name" value="KA1"/>
    <property type="match status" value="1"/>
</dbReference>
<feature type="binding site" evidence="15">
    <location>
        <position position="453"/>
    </location>
    <ligand>
        <name>ATP</name>
        <dbReference type="ChEBI" id="CHEBI:30616"/>
    </ligand>
</feature>
<dbReference type="GO" id="GO:0005737">
    <property type="term" value="C:cytoplasm"/>
    <property type="evidence" value="ECO:0007669"/>
    <property type="project" value="TreeGrafter"/>
</dbReference>
<dbReference type="FunFam" id="1.10.510.10:FF:000271">
    <property type="entry name" value="Non-specific serine/threonine protein kinase"/>
    <property type="match status" value="1"/>
</dbReference>
<accession>A0A8X6XDS6</accession>
<dbReference type="InterPro" id="IPR028375">
    <property type="entry name" value="KA1/Ssp2_C"/>
</dbReference>
<dbReference type="OrthoDB" id="6424771at2759"/>
<dbReference type="InterPro" id="IPR000719">
    <property type="entry name" value="Prot_kinase_dom"/>
</dbReference>
<evidence type="ECO:0000256" key="8">
    <source>
        <dbReference type="ARBA" id="ARBA00022777"/>
    </source>
</evidence>
<dbReference type="GO" id="GO:0008289">
    <property type="term" value="F:lipid binding"/>
    <property type="evidence" value="ECO:0007669"/>
    <property type="project" value="UniProtKB-KW"/>
</dbReference>
<evidence type="ECO:0000256" key="12">
    <source>
        <dbReference type="ARBA" id="ARBA00023306"/>
    </source>
</evidence>
<evidence type="ECO:0000256" key="9">
    <source>
        <dbReference type="ARBA" id="ARBA00022840"/>
    </source>
</evidence>
<dbReference type="PROSITE" id="PS00108">
    <property type="entry name" value="PROTEIN_KINASE_ST"/>
    <property type="match status" value="1"/>
</dbReference>
<feature type="region of interest" description="Disordered" evidence="16">
    <location>
        <begin position="827"/>
        <end position="846"/>
    </location>
</feature>
<keyword evidence="11" id="KW-0472">Membrane</keyword>
<dbReference type="PANTHER" id="PTHR24346">
    <property type="entry name" value="MAP/MICROTUBULE AFFINITY-REGULATING KINASE"/>
    <property type="match status" value="1"/>
</dbReference>
<dbReference type="InterPro" id="IPR017441">
    <property type="entry name" value="Protein_kinase_ATP_BS"/>
</dbReference>
<proteinExistence type="inferred from homology"/>
<dbReference type="SMART" id="SM00220">
    <property type="entry name" value="S_TKc"/>
    <property type="match status" value="1"/>
</dbReference>
<dbReference type="InterPro" id="IPR008271">
    <property type="entry name" value="Ser/Thr_kinase_AS"/>
</dbReference>
<evidence type="ECO:0000313" key="20">
    <source>
        <dbReference type="EMBL" id="GFY50639.1"/>
    </source>
</evidence>
<organism evidence="20 21">
    <name type="scientific">Trichonephila inaurata madagascariensis</name>
    <dbReference type="NCBI Taxonomy" id="2747483"/>
    <lineage>
        <taxon>Eukaryota</taxon>
        <taxon>Metazoa</taxon>
        <taxon>Ecdysozoa</taxon>
        <taxon>Arthropoda</taxon>
        <taxon>Chelicerata</taxon>
        <taxon>Arachnida</taxon>
        <taxon>Araneae</taxon>
        <taxon>Araneomorphae</taxon>
        <taxon>Entelegynae</taxon>
        <taxon>Araneoidea</taxon>
        <taxon>Nephilidae</taxon>
        <taxon>Trichonephila</taxon>
        <taxon>Trichonephila inaurata</taxon>
    </lineage>
</organism>
<feature type="domain" description="Protein kinase" evidence="17">
    <location>
        <begin position="424"/>
        <end position="676"/>
    </location>
</feature>
<evidence type="ECO:0000256" key="7">
    <source>
        <dbReference type="ARBA" id="ARBA00022741"/>
    </source>
</evidence>
<comment type="subcellular location">
    <subcellularLocation>
        <location evidence="1">Cell membrane</location>
        <topology evidence="1">Peripheral membrane protein</topology>
    </subcellularLocation>
</comment>
<dbReference type="Pfam" id="PF04427">
    <property type="entry name" value="Brix"/>
    <property type="match status" value="1"/>
</dbReference>